<protein>
    <submittedName>
        <fullName evidence="2">Pimeloyl-ACP methyl ester carboxylesterase</fullName>
    </submittedName>
</protein>
<proteinExistence type="predicted"/>
<dbReference type="PANTHER" id="PTHR43194:SF2">
    <property type="entry name" value="PEROXISOMAL MEMBRANE PROTEIN LPX1"/>
    <property type="match status" value="1"/>
</dbReference>
<sequence>MDTVAHDGRTTAFRRTSGAGESVGDATILYVHGSGATHRAWAHQYGPDGPRHPAAAVDLSGHGDSVDVDTDPGPETLTAYVADVTAVARETNADVFVGNSLGGAVVLQAVLDGVVSPSALVLAGTGARLTVHEHLRELLAQDFGRAVDFLHGDDRLFHDAGAETVERSKAEMRNVGQRITRRDFLTCHAFDVRDRLDRIGVPTLAVCGEYDQLTPPEYHEYLADNVWNGQFETVPDAAHLAMVERPDEFDEAVADFLDSVEVV</sequence>
<organism evidence="2 3">
    <name type="scientific">Halomicrobium zhouii</name>
    <dbReference type="NCBI Taxonomy" id="767519"/>
    <lineage>
        <taxon>Archaea</taxon>
        <taxon>Methanobacteriati</taxon>
        <taxon>Methanobacteriota</taxon>
        <taxon>Stenosarchaea group</taxon>
        <taxon>Halobacteria</taxon>
        <taxon>Halobacteriales</taxon>
        <taxon>Haloarculaceae</taxon>
        <taxon>Halomicrobium</taxon>
    </lineage>
</organism>
<evidence type="ECO:0000259" key="1">
    <source>
        <dbReference type="Pfam" id="PF12697"/>
    </source>
</evidence>
<feature type="domain" description="AB hydrolase-1" evidence="1">
    <location>
        <begin position="28"/>
        <end position="251"/>
    </location>
</feature>
<gene>
    <name evidence="2" type="ORF">SAMN05216559_3447</name>
</gene>
<dbReference type="InterPro" id="IPR000073">
    <property type="entry name" value="AB_hydrolase_1"/>
</dbReference>
<dbReference type="EMBL" id="FOZK01000003">
    <property type="protein sequence ID" value="SFS08519.1"/>
    <property type="molecule type" value="Genomic_DNA"/>
</dbReference>
<dbReference type="InterPro" id="IPR029058">
    <property type="entry name" value="AB_hydrolase_fold"/>
</dbReference>
<evidence type="ECO:0000313" key="2">
    <source>
        <dbReference type="EMBL" id="SFS08519.1"/>
    </source>
</evidence>
<reference evidence="2 3" key="1">
    <citation type="submission" date="2016-10" db="EMBL/GenBank/DDBJ databases">
        <authorList>
            <person name="de Groot N.N."/>
        </authorList>
    </citation>
    <scope>NUCLEOTIDE SEQUENCE [LARGE SCALE GENOMIC DNA]</scope>
    <source>
        <strain evidence="2 3">CGMCC 1.10457</strain>
    </source>
</reference>
<keyword evidence="3" id="KW-1185">Reference proteome</keyword>
<accession>A0A1I6LYG8</accession>
<dbReference type="Pfam" id="PF12697">
    <property type="entry name" value="Abhydrolase_6"/>
    <property type="match status" value="1"/>
</dbReference>
<dbReference type="AlphaFoldDB" id="A0A1I6LYG8"/>
<dbReference type="RefSeq" id="WP_089817971.1">
    <property type="nucleotide sequence ID" value="NZ_FOZK01000003.1"/>
</dbReference>
<name>A0A1I6LYG8_9EURY</name>
<dbReference type="STRING" id="767519.SAMN05216559_3447"/>
<evidence type="ECO:0000313" key="3">
    <source>
        <dbReference type="Proteomes" id="UP000199062"/>
    </source>
</evidence>
<dbReference type="SUPFAM" id="SSF53474">
    <property type="entry name" value="alpha/beta-Hydrolases"/>
    <property type="match status" value="1"/>
</dbReference>
<dbReference type="PANTHER" id="PTHR43194">
    <property type="entry name" value="HYDROLASE ALPHA/BETA FOLD FAMILY"/>
    <property type="match status" value="1"/>
</dbReference>
<dbReference type="Proteomes" id="UP000199062">
    <property type="component" value="Unassembled WGS sequence"/>
</dbReference>
<dbReference type="PRINTS" id="PR00111">
    <property type="entry name" value="ABHYDROLASE"/>
</dbReference>
<dbReference type="InterPro" id="IPR050228">
    <property type="entry name" value="Carboxylesterase_BioH"/>
</dbReference>
<dbReference type="Gene3D" id="3.40.50.1820">
    <property type="entry name" value="alpha/beta hydrolase"/>
    <property type="match status" value="1"/>
</dbReference>
<dbReference type="OrthoDB" id="312142at2157"/>